<dbReference type="Proteomes" id="UP000706891">
    <property type="component" value="Unassembled WGS sequence"/>
</dbReference>
<reference evidence="1" key="1">
    <citation type="submission" date="2020-08" db="EMBL/GenBank/DDBJ databases">
        <authorList>
            <person name="Cejkova D."/>
            <person name="Kubasova T."/>
            <person name="Jahodarova E."/>
            <person name="Rychlik I."/>
        </authorList>
    </citation>
    <scope>NUCLEOTIDE SEQUENCE</scope>
    <source>
        <strain evidence="1">An824</strain>
    </source>
</reference>
<organism evidence="1 2">
    <name type="scientific">Marseilla massiliensis</name>
    <dbReference type="NCBI Taxonomy" id="1841864"/>
    <lineage>
        <taxon>Bacteria</taxon>
        <taxon>Pseudomonadati</taxon>
        <taxon>Bacteroidota</taxon>
        <taxon>Bacteroidia</taxon>
        <taxon>Bacteroidales</taxon>
        <taxon>Prevotellaceae</taxon>
        <taxon>Marseilla</taxon>
    </lineage>
</organism>
<protein>
    <submittedName>
        <fullName evidence="1">Helix-turn-helix domain-containing protein</fullName>
    </submittedName>
</protein>
<gene>
    <name evidence="1" type="ORF">H6A34_11330</name>
</gene>
<evidence type="ECO:0000313" key="2">
    <source>
        <dbReference type="Proteomes" id="UP000706891"/>
    </source>
</evidence>
<sequence>MDLRRLFWKIMPEHTYSVREAAHYLGIHRCTIYAYISHSERPLPFSRTADNLRLRFLGEDLILFKKTGFPKKGRKRKNSGR</sequence>
<keyword evidence="2" id="KW-1185">Reference proteome</keyword>
<evidence type="ECO:0000313" key="1">
    <source>
        <dbReference type="EMBL" id="MBM6674463.1"/>
    </source>
</evidence>
<dbReference type="EMBL" id="JACJJG010000083">
    <property type="protein sequence ID" value="MBM6674463.1"/>
    <property type="molecule type" value="Genomic_DNA"/>
</dbReference>
<name>A0A938WUG1_9BACT</name>
<comment type="caution">
    <text evidence="1">The sequence shown here is derived from an EMBL/GenBank/DDBJ whole genome shotgun (WGS) entry which is preliminary data.</text>
</comment>
<dbReference type="RefSeq" id="WP_205105609.1">
    <property type="nucleotide sequence ID" value="NZ_JACJJG010000083.1"/>
</dbReference>
<accession>A0A938WUG1</accession>
<proteinExistence type="predicted"/>
<reference evidence="1" key="2">
    <citation type="journal article" date="2021" name="Sci. Rep.">
        <title>The distribution of antibiotic resistance genes in chicken gut microbiota commensals.</title>
        <authorList>
            <person name="Juricova H."/>
            <person name="Matiasovicova J."/>
            <person name="Kubasova T."/>
            <person name="Cejkova D."/>
            <person name="Rychlik I."/>
        </authorList>
    </citation>
    <scope>NUCLEOTIDE SEQUENCE</scope>
    <source>
        <strain evidence="1">An824</strain>
    </source>
</reference>
<dbReference type="AlphaFoldDB" id="A0A938WUG1"/>